<name>A0A318ZJF5_9EURO</name>
<dbReference type="EMBL" id="KZ821227">
    <property type="protein sequence ID" value="PYH46514.1"/>
    <property type="molecule type" value="Genomic_DNA"/>
</dbReference>
<dbReference type="GeneID" id="37075943"/>
<sequence length="151" mass="16350">MVLSRAKTQKPINLAAKPRDESFRLCLGTQHPPCSPAQVGSGILPPGQWMEEVLPTLTYPFRLLGFKSSCTVPEKATDQLRCPVGQLAGFARWKQKSARHLLTGNNAGSSSEGNCVRHMSQAIASLLFLFHARDPAKTTTTTASSCLVNLT</sequence>
<dbReference type="Proteomes" id="UP000248349">
    <property type="component" value="Unassembled WGS sequence"/>
</dbReference>
<gene>
    <name evidence="1" type="ORF">BP01DRAFT_355526</name>
</gene>
<reference evidence="1 2" key="1">
    <citation type="submission" date="2016-12" db="EMBL/GenBank/DDBJ databases">
        <title>The genomes of Aspergillus section Nigri reveals drivers in fungal speciation.</title>
        <authorList>
            <consortium name="DOE Joint Genome Institute"/>
            <person name="Vesth T.C."/>
            <person name="Nybo J."/>
            <person name="Theobald S."/>
            <person name="Brandl J."/>
            <person name="Frisvad J.C."/>
            <person name="Nielsen K.F."/>
            <person name="Lyhne E.K."/>
            <person name="Kogle M.E."/>
            <person name="Kuo A."/>
            <person name="Riley R."/>
            <person name="Clum A."/>
            <person name="Nolan M."/>
            <person name="Lipzen A."/>
            <person name="Salamov A."/>
            <person name="Henrissat B."/>
            <person name="Wiebenga A."/>
            <person name="De Vries R.P."/>
            <person name="Grigoriev I.V."/>
            <person name="Mortensen U.H."/>
            <person name="Andersen M.R."/>
            <person name="Baker S.E."/>
        </authorList>
    </citation>
    <scope>NUCLEOTIDE SEQUENCE [LARGE SCALE GENOMIC DNA]</scope>
    <source>
        <strain evidence="1 2">JOP 1030-1</strain>
    </source>
</reference>
<evidence type="ECO:0000313" key="1">
    <source>
        <dbReference type="EMBL" id="PYH46514.1"/>
    </source>
</evidence>
<dbReference type="RefSeq" id="XP_025432496.1">
    <property type="nucleotide sequence ID" value="XM_025574715.1"/>
</dbReference>
<evidence type="ECO:0000313" key="2">
    <source>
        <dbReference type="Proteomes" id="UP000248349"/>
    </source>
</evidence>
<dbReference type="AlphaFoldDB" id="A0A318ZJF5"/>
<organism evidence="1 2">
    <name type="scientific">Aspergillus saccharolyticus JOP 1030-1</name>
    <dbReference type="NCBI Taxonomy" id="1450539"/>
    <lineage>
        <taxon>Eukaryota</taxon>
        <taxon>Fungi</taxon>
        <taxon>Dikarya</taxon>
        <taxon>Ascomycota</taxon>
        <taxon>Pezizomycotina</taxon>
        <taxon>Eurotiomycetes</taxon>
        <taxon>Eurotiomycetidae</taxon>
        <taxon>Eurotiales</taxon>
        <taxon>Aspergillaceae</taxon>
        <taxon>Aspergillus</taxon>
        <taxon>Aspergillus subgen. Circumdati</taxon>
    </lineage>
</organism>
<keyword evidence="2" id="KW-1185">Reference proteome</keyword>
<proteinExistence type="predicted"/>
<protein>
    <submittedName>
        <fullName evidence="1">Uncharacterized protein</fullName>
    </submittedName>
</protein>
<accession>A0A318ZJF5</accession>